<dbReference type="InterPro" id="IPR012337">
    <property type="entry name" value="RNaseH-like_sf"/>
</dbReference>
<protein>
    <recommendedName>
        <fullName evidence="1">HAT C-terminal dimerisation domain-containing protein</fullName>
    </recommendedName>
</protein>
<reference evidence="4 5" key="1">
    <citation type="submission" date="2018-09" db="EMBL/GenBank/DDBJ databases">
        <title>Genomic investigation of the strawberry pathogen Phytophthora fragariae indicates pathogenicity is determined by transcriptional variation in three key races.</title>
        <authorList>
            <person name="Adams T.M."/>
            <person name="Armitage A.D."/>
            <person name="Sobczyk M.K."/>
            <person name="Bates H.J."/>
            <person name="Dunwell J.M."/>
            <person name="Nellist C.F."/>
            <person name="Harrison R.J."/>
        </authorList>
    </citation>
    <scope>NUCLEOTIDE SEQUENCE [LARGE SCALE GENOMIC DNA]</scope>
    <source>
        <strain evidence="3 4">BC-23</strain>
        <strain evidence="2 5">ONT-3</strain>
    </source>
</reference>
<evidence type="ECO:0000313" key="5">
    <source>
        <dbReference type="Proteomes" id="UP000488956"/>
    </source>
</evidence>
<dbReference type="Pfam" id="PF05699">
    <property type="entry name" value="Dimer_Tnp_hAT"/>
    <property type="match status" value="1"/>
</dbReference>
<name>A0A6G0KQK4_9STRA</name>
<dbReference type="PANTHER" id="PTHR40866">
    <property type="entry name" value="BED-TYPE DOMAIN-CONTAINING PROTEIN"/>
    <property type="match status" value="1"/>
</dbReference>
<dbReference type="Proteomes" id="UP000476176">
    <property type="component" value="Unassembled WGS sequence"/>
</dbReference>
<evidence type="ECO:0000313" key="2">
    <source>
        <dbReference type="EMBL" id="KAE9094904.1"/>
    </source>
</evidence>
<gene>
    <name evidence="3" type="ORF">PF004_g16382</name>
    <name evidence="2" type="ORF">PF010_g16913</name>
</gene>
<evidence type="ECO:0000313" key="3">
    <source>
        <dbReference type="EMBL" id="KAE9209737.1"/>
    </source>
</evidence>
<proteinExistence type="predicted"/>
<accession>A0A6G0KQK4</accession>
<dbReference type="GO" id="GO:0046983">
    <property type="term" value="F:protein dimerization activity"/>
    <property type="evidence" value="ECO:0007669"/>
    <property type="project" value="InterPro"/>
</dbReference>
<feature type="non-terminal residue" evidence="2">
    <location>
        <position position="200"/>
    </location>
</feature>
<evidence type="ECO:0000259" key="1">
    <source>
        <dbReference type="Pfam" id="PF05699"/>
    </source>
</evidence>
<evidence type="ECO:0000313" key="4">
    <source>
        <dbReference type="Proteomes" id="UP000476176"/>
    </source>
</evidence>
<comment type="caution">
    <text evidence="2">The sequence shown here is derived from an EMBL/GenBank/DDBJ whole genome shotgun (WGS) entry which is preliminary data.</text>
</comment>
<organism evidence="2 5">
    <name type="scientific">Phytophthora fragariae</name>
    <dbReference type="NCBI Taxonomy" id="53985"/>
    <lineage>
        <taxon>Eukaryota</taxon>
        <taxon>Sar</taxon>
        <taxon>Stramenopiles</taxon>
        <taxon>Oomycota</taxon>
        <taxon>Peronosporomycetes</taxon>
        <taxon>Peronosporales</taxon>
        <taxon>Peronosporaceae</taxon>
        <taxon>Phytophthora</taxon>
    </lineage>
</organism>
<dbReference type="EMBL" id="QXFX01001188">
    <property type="protein sequence ID" value="KAE9094904.1"/>
    <property type="molecule type" value="Genomic_DNA"/>
</dbReference>
<feature type="domain" description="HAT C-terminal dimerisation" evidence="1">
    <location>
        <begin position="94"/>
        <end position="137"/>
    </location>
</feature>
<dbReference type="SUPFAM" id="SSF53098">
    <property type="entry name" value="Ribonuclease H-like"/>
    <property type="match status" value="1"/>
</dbReference>
<dbReference type="PANTHER" id="PTHR40866:SF1">
    <property type="entry name" value="BED-TYPE DOMAIN-CONTAINING PROTEIN"/>
    <property type="match status" value="1"/>
</dbReference>
<dbReference type="AlphaFoldDB" id="A0A6G0KQK4"/>
<dbReference type="EMBL" id="QXGC01001158">
    <property type="protein sequence ID" value="KAE9209737.1"/>
    <property type="molecule type" value="Genomic_DNA"/>
</dbReference>
<dbReference type="Proteomes" id="UP000488956">
    <property type="component" value="Unassembled WGS sequence"/>
</dbReference>
<dbReference type="InterPro" id="IPR008906">
    <property type="entry name" value="HATC_C_dom"/>
</dbReference>
<sequence>MSAVRRLFDQVVKEYPALKSRLGATTQIVNNPHLEQGLVKLQRGEALTIAERSACAGFRSTALERAPVQEDGNSSIVKAAFKKKKAPKRSHYVDVAYVPPTSNECERFFSAAKLVLSDVRKSLSPAKLEMLMCLQYNREMWDVNTVEQYCILGCPAHGLAAHVQRVAAEPRVRRLLRDGRGQGHRLVGARVQRVADDDRA</sequence>